<comment type="subunit">
    <text evidence="3 15">Tetramer of two alpha and two beta subunits.</text>
</comment>
<comment type="similarity">
    <text evidence="2 15">Belongs to the phenylalanyl-tRNA synthetase beta subunit family. Type 1 subfamily.</text>
</comment>
<evidence type="ECO:0000256" key="3">
    <source>
        <dbReference type="ARBA" id="ARBA00011209"/>
    </source>
</evidence>
<dbReference type="PANTHER" id="PTHR10947">
    <property type="entry name" value="PHENYLALANYL-TRNA SYNTHETASE BETA CHAIN AND LEUCINE-RICH REPEAT-CONTAINING PROTEIN 47"/>
    <property type="match status" value="1"/>
</dbReference>
<dbReference type="SUPFAM" id="SSF54991">
    <property type="entry name" value="Anticodon-binding domain of PheRS"/>
    <property type="match status" value="1"/>
</dbReference>
<comment type="subcellular location">
    <subcellularLocation>
        <location evidence="1 15">Cytoplasm</location>
    </subcellularLocation>
</comment>
<dbReference type="InterPro" id="IPR041616">
    <property type="entry name" value="PheRS_beta_core"/>
</dbReference>
<feature type="binding site" evidence="15">
    <location>
        <position position="491"/>
    </location>
    <ligand>
        <name>Mg(2+)</name>
        <dbReference type="ChEBI" id="CHEBI:18420"/>
        <note>shared with alpha subunit</note>
    </ligand>
</feature>
<dbReference type="InterPro" id="IPR033714">
    <property type="entry name" value="tRNA_bind_bactPheRS"/>
</dbReference>
<evidence type="ECO:0000313" key="21">
    <source>
        <dbReference type="Proteomes" id="UP000019678"/>
    </source>
</evidence>
<dbReference type="SUPFAM" id="SSF56037">
    <property type="entry name" value="PheT/TilS domain"/>
    <property type="match status" value="1"/>
</dbReference>
<dbReference type="InterPro" id="IPR004532">
    <property type="entry name" value="Phe-tRNA-ligase_IIc_bsu_bact"/>
</dbReference>
<dbReference type="AlphaFoldDB" id="A0A017T2V7"/>
<keyword evidence="7 15" id="KW-0479">Metal-binding</keyword>
<keyword evidence="10 15" id="KW-0460">Magnesium</keyword>
<keyword evidence="5 16" id="KW-0820">tRNA-binding</keyword>
<sequence>MKASYAWISSLVPGLDVEPQELAERFTQAGLEVEALAEFGAGTADVVVAQVRKVEPHPSRPKLRLVTVDRGHGVEQRLVCGAPNVPDPGGLVALAPLGAKVPALGGALTAREIGGVRSEGMLCSEMELGLTGSAKKKEGQADPGILVLPPGTSAPGTPLRTALTGCHDVIFEIGLTPNRPDGLGHIGLAREAAALFGVPFEVPRPGPPARILDGEAITRHVSVAVQDPERCPWYGAAMVAEVTIGPSPSWVRYRLESLGIRSISNVVDITNLLLLEFGHPTHAFDLDRVRGSRIVVRRARAGETLQTLDGISRKLDADDLVIADGEAAVALAGVMGGGESEIHDATRRVLLECAYFAPRGVRRASRRHGLHTEASHRFERGVNIEDTPHVLARGVELLTRLGGGAAVPGVLLEGPGPGPRRSIRLRSERMNQLLGTRVPFNEALQILTRLGCTPHLQEPTLHSAAAPRSPYAEVLAPPHRPDLSLEADLIEEVIRVRGLDTLPSTLPVMRPQLPRTTGHLETRVRHVAAELGLSEAITYGFVAPRDIEALGLPADGLRLLNPLSEERSMMRTTLLPGLLEVLRRSRRRGVPDVRMFTAASRIIPAPKASGGSGLPDEIPSFAAVLAGFRRPPLAPPVPLDIYDAKGVAVELLERVTRRNAEVAHQAAEERSPYLHPRGAGQLSIDGKIVGAFGLLHPDVIEALDLGGPAFVVEVDLRVLEGIGIRTPRYRGIPMLPAATRDIALVVPDEFGSGVVSKAIHEAAGDLCESVTIFDLYRGENIPANHRSLAFHVVYRDPLATTDPDRARTLTDEEVDARHRDVVKVVNDRFGAVLRG</sequence>
<keyword evidence="21" id="KW-1185">Reference proteome</keyword>
<evidence type="ECO:0000256" key="7">
    <source>
        <dbReference type="ARBA" id="ARBA00022723"/>
    </source>
</evidence>
<comment type="caution">
    <text evidence="20">The sequence shown here is derived from an EMBL/GenBank/DDBJ whole genome shotgun (WGS) entry which is preliminary data.</text>
</comment>
<dbReference type="HAMAP" id="MF_00283">
    <property type="entry name" value="Phe_tRNA_synth_beta1"/>
    <property type="match status" value="1"/>
</dbReference>
<dbReference type="GO" id="GO:0000049">
    <property type="term" value="F:tRNA binding"/>
    <property type="evidence" value="ECO:0007669"/>
    <property type="project" value="UniProtKB-UniRule"/>
</dbReference>
<feature type="domain" description="B5" evidence="19">
    <location>
        <begin position="418"/>
        <end position="504"/>
    </location>
</feature>
<dbReference type="PROSITE" id="PS50886">
    <property type="entry name" value="TRBD"/>
    <property type="match status" value="1"/>
</dbReference>
<dbReference type="SUPFAM" id="SSF50249">
    <property type="entry name" value="Nucleic acid-binding proteins"/>
    <property type="match status" value="1"/>
</dbReference>
<evidence type="ECO:0000256" key="10">
    <source>
        <dbReference type="ARBA" id="ARBA00022842"/>
    </source>
</evidence>
<reference evidence="20 21" key="1">
    <citation type="submission" date="2013-05" db="EMBL/GenBank/DDBJ databases">
        <title>Genome assembly of Chondromyces apiculatus DSM 436.</title>
        <authorList>
            <person name="Sharma G."/>
            <person name="Khatri I."/>
            <person name="Kaur C."/>
            <person name="Mayilraj S."/>
            <person name="Subramanian S."/>
        </authorList>
    </citation>
    <scope>NUCLEOTIDE SEQUENCE [LARGE SCALE GENOMIC DNA]</scope>
    <source>
        <strain evidence="20 21">DSM 436</strain>
    </source>
</reference>
<name>A0A017T2V7_9BACT</name>
<dbReference type="GO" id="GO:0004826">
    <property type="term" value="F:phenylalanine-tRNA ligase activity"/>
    <property type="evidence" value="ECO:0007669"/>
    <property type="project" value="UniProtKB-UniRule"/>
</dbReference>
<feature type="domain" description="FDX-ACB" evidence="18">
    <location>
        <begin position="733"/>
        <end position="834"/>
    </location>
</feature>
<organism evidence="20 21">
    <name type="scientific">Chondromyces apiculatus DSM 436</name>
    <dbReference type="NCBI Taxonomy" id="1192034"/>
    <lineage>
        <taxon>Bacteria</taxon>
        <taxon>Pseudomonadati</taxon>
        <taxon>Myxococcota</taxon>
        <taxon>Polyangia</taxon>
        <taxon>Polyangiales</taxon>
        <taxon>Polyangiaceae</taxon>
        <taxon>Chondromyces</taxon>
    </lineage>
</organism>
<dbReference type="FunFam" id="3.50.40.10:FF:000001">
    <property type="entry name" value="Phenylalanine--tRNA ligase beta subunit"/>
    <property type="match status" value="1"/>
</dbReference>
<dbReference type="Pfam" id="PF03483">
    <property type="entry name" value="B3_4"/>
    <property type="match status" value="1"/>
</dbReference>
<evidence type="ECO:0000256" key="12">
    <source>
        <dbReference type="ARBA" id="ARBA00022917"/>
    </source>
</evidence>
<evidence type="ECO:0000256" key="11">
    <source>
        <dbReference type="ARBA" id="ARBA00022884"/>
    </source>
</evidence>
<evidence type="ECO:0000313" key="20">
    <source>
        <dbReference type="EMBL" id="EYF03538.1"/>
    </source>
</evidence>
<keyword evidence="11 16" id="KW-0694">RNA-binding</keyword>
<keyword evidence="6 15" id="KW-0436">Ligase</keyword>
<dbReference type="GO" id="GO:0006432">
    <property type="term" value="P:phenylalanyl-tRNA aminoacylation"/>
    <property type="evidence" value="ECO:0007669"/>
    <property type="project" value="UniProtKB-UniRule"/>
</dbReference>
<dbReference type="SMART" id="SM00873">
    <property type="entry name" value="B3_4"/>
    <property type="match status" value="1"/>
</dbReference>
<keyword evidence="4 15" id="KW-0963">Cytoplasm</keyword>
<evidence type="ECO:0000256" key="6">
    <source>
        <dbReference type="ARBA" id="ARBA00022598"/>
    </source>
</evidence>
<feature type="binding site" evidence="15">
    <location>
        <position position="492"/>
    </location>
    <ligand>
        <name>Mg(2+)</name>
        <dbReference type="ChEBI" id="CHEBI:18420"/>
        <note>shared with alpha subunit</note>
    </ligand>
</feature>
<dbReference type="PROSITE" id="PS51483">
    <property type="entry name" value="B5"/>
    <property type="match status" value="1"/>
</dbReference>
<dbReference type="eggNOG" id="COG0072">
    <property type="taxonomic scope" value="Bacteria"/>
</dbReference>
<dbReference type="SUPFAM" id="SSF46955">
    <property type="entry name" value="Putative DNA-binding domain"/>
    <property type="match status" value="1"/>
</dbReference>
<dbReference type="Pfam" id="PF01588">
    <property type="entry name" value="tRNA_bind"/>
    <property type="match status" value="1"/>
</dbReference>
<evidence type="ECO:0000256" key="1">
    <source>
        <dbReference type="ARBA" id="ARBA00004496"/>
    </source>
</evidence>
<dbReference type="RefSeq" id="WP_044245941.1">
    <property type="nucleotide sequence ID" value="NZ_ASRX01000045.1"/>
</dbReference>
<dbReference type="SMART" id="SM00896">
    <property type="entry name" value="FDX-ACB"/>
    <property type="match status" value="1"/>
</dbReference>
<evidence type="ECO:0000259" key="18">
    <source>
        <dbReference type="PROSITE" id="PS51447"/>
    </source>
</evidence>
<comment type="cofactor">
    <cofactor evidence="15">
        <name>Mg(2+)</name>
        <dbReference type="ChEBI" id="CHEBI:18420"/>
    </cofactor>
    <text evidence="15">Binds 2 magnesium ions per tetramer.</text>
</comment>
<dbReference type="Gene3D" id="3.50.40.10">
    <property type="entry name" value="Phenylalanyl-trna Synthetase, Chain B, domain 3"/>
    <property type="match status" value="1"/>
</dbReference>
<dbReference type="GO" id="GO:0000287">
    <property type="term" value="F:magnesium ion binding"/>
    <property type="evidence" value="ECO:0007669"/>
    <property type="project" value="UniProtKB-UniRule"/>
</dbReference>
<evidence type="ECO:0000256" key="5">
    <source>
        <dbReference type="ARBA" id="ARBA00022555"/>
    </source>
</evidence>
<evidence type="ECO:0000256" key="4">
    <source>
        <dbReference type="ARBA" id="ARBA00022490"/>
    </source>
</evidence>
<protein>
    <recommendedName>
        <fullName evidence="15">Phenylalanine--tRNA ligase beta subunit</fullName>
        <ecNumber evidence="15">6.1.1.20</ecNumber>
    </recommendedName>
    <alternativeName>
        <fullName evidence="15">Phenylalanyl-tRNA synthetase beta subunit</fullName>
        <shortName evidence="15">PheRS</shortName>
    </alternativeName>
</protein>
<dbReference type="Proteomes" id="UP000019678">
    <property type="component" value="Unassembled WGS sequence"/>
</dbReference>
<comment type="catalytic activity">
    <reaction evidence="14 15">
        <text>tRNA(Phe) + L-phenylalanine + ATP = L-phenylalanyl-tRNA(Phe) + AMP + diphosphate + H(+)</text>
        <dbReference type="Rhea" id="RHEA:19413"/>
        <dbReference type="Rhea" id="RHEA-COMP:9668"/>
        <dbReference type="Rhea" id="RHEA-COMP:9699"/>
        <dbReference type="ChEBI" id="CHEBI:15378"/>
        <dbReference type="ChEBI" id="CHEBI:30616"/>
        <dbReference type="ChEBI" id="CHEBI:33019"/>
        <dbReference type="ChEBI" id="CHEBI:58095"/>
        <dbReference type="ChEBI" id="CHEBI:78442"/>
        <dbReference type="ChEBI" id="CHEBI:78531"/>
        <dbReference type="ChEBI" id="CHEBI:456215"/>
        <dbReference type="EC" id="6.1.1.20"/>
    </reaction>
</comment>
<dbReference type="Pfam" id="PF03147">
    <property type="entry name" value="FDX-ACB"/>
    <property type="match status" value="1"/>
</dbReference>
<dbReference type="InterPro" id="IPR005146">
    <property type="entry name" value="B3/B4_tRNA-bd"/>
</dbReference>
<proteinExistence type="inferred from homology"/>
<dbReference type="OrthoDB" id="9805455at2"/>
<evidence type="ECO:0000259" key="19">
    <source>
        <dbReference type="PROSITE" id="PS51483"/>
    </source>
</evidence>
<evidence type="ECO:0000256" key="16">
    <source>
        <dbReference type="PROSITE-ProRule" id="PRU00209"/>
    </source>
</evidence>
<dbReference type="InterPro" id="IPR045060">
    <property type="entry name" value="Phe-tRNA-ligase_IIc_bsu"/>
</dbReference>
<keyword evidence="9 15" id="KW-0067">ATP-binding</keyword>
<dbReference type="InterPro" id="IPR020825">
    <property type="entry name" value="Phe-tRNA_synthase-like_B3/B4"/>
</dbReference>
<evidence type="ECO:0000256" key="8">
    <source>
        <dbReference type="ARBA" id="ARBA00022741"/>
    </source>
</evidence>
<gene>
    <name evidence="15" type="primary">pheT</name>
    <name evidence="20" type="ORF">CAP_5522</name>
</gene>
<dbReference type="EMBL" id="ASRX01000045">
    <property type="protein sequence ID" value="EYF03538.1"/>
    <property type="molecule type" value="Genomic_DNA"/>
</dbReference>
<dbReference type="PANTHER" id="PTHR10947:SF0">
    <property type="entry name" value="PHENYLALANINE--TRNA LIGASE BETA SUBUNIT"/>
    <property type="match status" value="1"/>
</dbReference>
<evidence type="ECO:0000256" key="14">
    <source>
        <dbReference type="ARBA" id="ARBA00049255"/>
    </source>
</evidence>
<evidence type="ECO:0000256" key="9">
    <source>
        <dbReference type="ARBA" id="ARBA00022840"/>
    </source>
</evidence>
<dbReference type="InterPro" id="IPR005121">
    <property type="entry name" value="Fdx_antiC-bd"/>
</dbReference>
<dbReference type="Pfam" id="PF17759">
    <property type="entry name" value="tRNA_synthFbeta"/>
    <property type="match status" value="1"/>
</dbReference>
<feature type="domain" description="TRNA-binding" evidence="17">
    <location>
        <begin position="40"/>
        <end position="160"/>
    </location>
</feature>
<keyword evidence="13 15" id="KW-0030">Aminoacyl-tRNA synthetase</keyword>
<dbReference type="NCBIfam" id="TIGR00472">
    <property type="entry name" value="pheT_bact"/>
    <property type="match status" value="1"/>
</dbReference>
<dbReference type="Gene3D" id="3.30.56.10">
    <property type="match status" value="2"/>
</dbReference>
<feature type="binding site" evidence="15">
    <location>
        <position position="482"/>
    </location>
    <ligand>
        <name>Mg(2+)</name>
        <dbReference type="ChEBI" id="CHEBI:18420"/>
        <note>shared with alpha subunit</note>
    </ligand>
</feature>
<dbReference type="PROSITE" id="PS51447">
    <property type="entry name" value="FDX_ACB"/>
    <property type="match status" value="1"/>
</dbReference>
<dbReference type="InterPro" id="IPR036690">
    <property type="entry name" value="Fdx_antiC-bd_sf"/>
</dbReference>
<dbReference type="InterPro" id="IPR012340">
    <property type="entry name" value="NA-bd_OB-fold"/>
</dbReference>
<dbReference type="GO" id="GO:0005524">
    <property type="term" value="F:ATP binding"/>
    <property type="evidence" value="ECO:0007669"/>
    <property type="project" value="UniProtKB-UniRule"/>
</dbReference>
<evidence type="ECO:0000256" key="13">
    <source>
        <dbReference type="ARBA" id="ARBA00023146"/>
    </source>
</evidence>
<dbReference type="Gene3D" id="2.40.50.140">
    <property type="entry name" value="Nucleic acid-binding proteins"/>
    <property type="match status" value="1"/>
</dbReference>
<dbReference type="CDD" id="cd02796">
    <property type="entry name" value="tRNA_bind_bactPheRS"/>
    <property type="match status" value="1"/>
</dbReference>
<dbReference type="STRING" id="1192034.CAP_5522"/>
<dbReference type="CDD" id="cd00769">
    <property type="entry name" value="PheRS_beta_core"/>
    <property type="match status" value="1"/>
</dbReference>
<dbReference type="Gene3D" id="3.30.930.10">
    <property type="entry name" value="Bira Bifunctional Protein, Domain 2"/>
    <property type="match status" value="1"/>
</dbReference>
<feature type="binding site" evidence="15">
    <location>
        <position position="488"/>
    </location>
    <ligand>
        <name>Mg(2+)</name>
        <dbReference type="ChEBI" id="CHEBI:18420"/>
        <note>shared with alpha subunit</note>
    </ligand>
</feature>
<evidence type="ECO:0000259" key="17">
    <source>
        <dbReference type="PROSITE" id="PS50886"/>
    </source>
</evidence>
<dbReference type="InterPro" id="IPR002547">
    <property type="entry name" value="tRNA-bd_dom"/>
</dbReference>
<evidence type="ECO:0000256" key="15">
    <source>
        <dbReference type="HAMAP-Rule" id="MF_00283"/>
    </source>
</evidence>
<dbReference type="Pfam" id="PF03484">
    <property type="entry name" value="B5"/>
    <property type="match status" value="1"/>
</dbReference>
<dbReference type="InterPro" id="IPR009061">
    <property type="entry name" value="DNA-bd_dom_put_sf"/>
</dbReference>
<keyword evidence="8 15" id="KW-0547">Nucleotide-binding</keyword>
<dbReference type="InterPro" id="IPR005147">
    <property type="entry name" value="tRNA_synthase_B5-dom"/>
</dbReference>
<dbReference type="SMART" id="SM00874">
    <property type="entry name" value="B5"/>
    <property type="match status" value="1"/>
</dbReference>
<dbReference type="EC" id="6.1.1.20" evidence="15"/>
<dbReference type="InterPro" id="IPR045864">
    <property type="entry name" value="aa-tRNA-synth_II/BPL/LPL"/>
</dbReference>
<dbReference type="SUPFAM" id="SSF55681">
    <property type="entry name" value="Class II aaRS and biotin synthetases"/>
    <property type="match status" value="1"/>
</dbReference>
<dbReference type="GO" id="GO:0009328">
    <property type="term" value="C:phenylalanine-tRNA ligase complex"/>
    <property type="evidence" value="ECO:0007669"/>
    <property type="project" value="TreeGrafter"/>
</dbReference>
<evidence type="ECO:0000256" key="2">
    <source>
        <dbReference type="ARBA" id="ARBA00008653"/>
    </source>
</evidence>
<keyword evidence="12 15" id="KW-0648">Protein biosynthesis</keyword>
<dbReference type="Gene3D" id="3.30.70.380">
    <property type="entry name" value="Ferrodoxin-fold anticodon-binding domain"/>
    <property type="match status" value="1"/>
</dbReference>
<accession>A0A017T2V7</accession>